<feature type="active site" description="Proton acceptor" evidence="7">
    <location>
        <position position="71"/>
    </location>
</feature>
<comment type="subunit">
    <text evidence="7">Homodimer.</text>
</comment>
<organism evidence="9 10">
    <name type="scientific">Halobacillus seohaensis</name>
    <dbReference type="NCBI Taxonomy" id="447421"/>
    <lineage>
        <taxon>Bacteria</taxon>
        <taxon>Bacillati</taxon>
        <taxon>Bacillota</taxon>
        <taxon>Bacilli</taxon>
        <taxon>Bacillales</taxon>
        <taxon>Bacillaceae</taxon>
        <taxon>Halobacillus</taxon>
    </lineage>
</organism>
<comment type="similarity">
    <text evidence="1 7 8">Belongs to the HAM1 NTPase family.</text>
</comment>
<feature type="binding site" evidence="7">
    <location>
        <position position="177"/>
    </location>
    <ligand>
        <name>substrate</name>
    </ligand>
</feature>
<comment type="function">
    <text evidence="7">Pyrophosphatase that catalyzes the hydrolysis of nucleoside triphosphates to their monophosphate derivatives, with a high preference for the non-canonical purine nucleotides XTP (xanthosine triphosphate), dITP (deoxyinosine triphosphate) and ITP. Seems to function as a house-cleaning enzyme that removes non-canonical purine nucleotides from the nucleotide pool, thus preventing their incorporation into DNA/RNA and avoiding chromosomal lesions.</text>
</comment>
<comment type="caution">
    <text evidence="9">The sequence shown here is derived from an EMBL/GenBank/DDBJ whole genome shotgun (WGS) entry which is preliminary data.</text>
</comment>
<dbReference type="NCBIfam" id="NF011397">
    <property type="entry name" value="PRK14822.1"/>
    <property type="match status" value="1"/>
</dbReference>
<dbReference type="NCBIfam" id="TIGR00042">
    <property type="entry name" value="RdgB/HAM1 family non-canonical purine NTP pyrophosphatase"/>
    <property type="match status" value="1"/>
</dbReference>
<comment type="caution">
    <text evidence="7">Lacks conserved residue(s) required for the propagation of feature annotation.</text>
</comment>
<comment type="catalytic activity">
    <reaction evidence="7">
        <text>XTP + H2O = XMP + diphosphate + H(+)</text>
        <dbReference type="Rhea" id="RHEA:28610"/>
        <dbReference type="ChEBI" id="CHEBI:15377"/>
        <dbReference type="ChEBI" id="CHEBI:15378"/>
        <dbReference type="ChEBI" id="CHEBI:33019"/>
        <dbReference type="ChEBI" id="CHEBI:57464"/>
        <dbReference type="ChEBI" id="CHEBI:61314"/>
        <dbReference type="EC" id="3.6.1.66"/>
    </reaction>
</comment>
<evidence type="ECO:0000256" key="4">
    <source>
        <dbReference type="ARBA" id="ARBA00022801"/>
    </source>
</evidence>
<evidence type="ECO:0000256" key="7">
    <source>
        <dbReference type="HAMAP-Rule" id="MF_01405"/>
    </source>
</evidence>
<dbReference type="EC" id="3.6.1.66" evidence="7"/>
<evidence type="ECO:0000313" key="10">
    <source>
        <dbReference type="Proteomes" id="UP001596410"/>
    </source>
</evidence>
<reference evidence="10" key="1">
    <citation type="journal article" date="2019" name="Int. J. Syst. Evol. Microbiol.">
        <title>The Global Catalogue of Microorganisms (GCM) 10K type strain sequencing project: providing services to taxonomists for standard genome sequencing and annotation.</title>
        <authorList>
            <consortium name="The Broad Institute Genomics Platform"/>
            <consortium name="The Broad Institute Genome Sequencing Center for Infectious Disease"/>
            <person name="Wu L."/>
            <person name="Ma J."/>
        </authorList>
    </citation>
    <scope>NUCLEOTIDE SEQUENCE [LARGE SCALE GENOMIC DNA]</scope>
    <source>
        <strain evidence="10">CGMCC 4.1621</strain>
    </source>
</reference>
<evidence type="ECO:0000256" key="8">
    <source>
        <dbReference type="RuleBase" id="RU003781"/>
    </source>
</evidence>
<keyword evidence="3 7" id="KW-0547">Nucleotide-binding</keyword>
<protein>
    <recommendedName>
        <fullName evidence="7">dITP/XTP pyrophosphatase</fullName>
        <ecNumber evidence="7">3.6.1.66</ecNumber>
    </recommendedName>
    <alternativeName>
        <fullName evidence="7">Non-canonical purine NTP pyrophosphatase</fullName>
    </alternativeName>
    <alternativeName>
        <fullName evidence="7">Non-standard purine NTP pyrophosphatase</fullName>
    </alternativeName>
    <alternativeName>
        <fullName evidence="7">Nucleoside-triphosphate diphosphatase</fullName>
    </alternativeName>
    <alternativeName>
        <fullName evidence="7">Nucleoside-triphosphate pyrophosphatase</fullName>
        <shortName evidence="7">NTPase</shortName>
    </alternativeName>
</protein>
<keyword evidence="6 7" id="KW-0546">Nucleotide metabolism</keyword>
<feature type="binding site" evidence="7">
    <location>
        <begin position="8"/>
        <end position="13"/>
    </location>
    <ligand>
        <name>substrate</name>
    </ligand>
</feature>
<dbReference type="EMBL" id="JBHSZV010000014">
    <property type="protein sequence ID" value="MFC7061605.1"/>
    <property type="molecule type" value="Genomic_DNA"/>
</dbReference>
<feature type="binding site" evidence="7">
    <location>
        <begin position="154"/>
        <end position="157"/>
    </location>
    <ligand>
        <name>substrate</name>
    </ligand>
</feature>
<gene>
    <name evidence="9" type="ORF">ACFQIC_06980</name>
</gene>
<dbReference type="Pfam" id="PF01725">
    <property type="entry name" value="Ham1p_like"/>
    <property type="match status" value="1"/>
</dbReference>
<evidence type="ECO:0000256" key="1">
    <source>
        <dbReference type="ARBA" id="ARBA00008023"/>
    </source>
</evidence>
<dbReference type="CDD" id="cd00515">
    <property type="entry name" value="HAM1"/>
    <property type="match status" value="1"/>
</dbReference>
<comment type="catalytic activity">
    <reaction evidence="7">
        <text>dITP + H2O = dIMP + diphosphate + H(+)</text>
        <dbReference type="Rhea" id="RHEA:28342"/>
        <dbReference type="ChEBI" id="CHEBI:15377"/>
        <dbReference type="ChEBI" id="CHEBI:15378"/>
        <dbReference type="ChEBI" id="CHEBI:33019"/>
        <dbReference type="ChEBI" id="CHEBI:61194"/>
        <dbReference type="ChEBI" id="CHEBI:61382"/>
        <dbReference type="EC" id="3.6.1.66"/>
    </reaction>
</comment>
<keyword evidence="4 7" id="KW-0378">Hydrolase</keyword>
<dbReference type="HAMAP" id="MF_01405">
    <property type="entry name" value="Non_canon_purine_NTPase"/>
    <property type="match status" value="1"/>
</dbReference>
<keyword evidence="10" id="KW-1185">Reference proteome</keyword>
<evidence type="ECO:0000256" key="3">
    <source>
        <dbReference type="ARBA" id="ARBA00022741"/>
    </source>
</evidence>
<dbReference type="PANTHER" id="PTHR11067">
    <property type="entry name" value="INOSINE TRIPHOSPHATE PYROPHOSPHATASE/HAM1 PROTEIN"/>
    <property type="match status" value="1"/>
</dbReference>
<dbReference type="SUPFAM" id="SSF52972">
    <property type="entry name" value="ITPase-like"/>
    <property type="match status" value="1"/>
</dbReference>
<evidence type="ECO:0000256" key="5">
    <source>
        <dbReference type="ARBA" id="ARBA00022842"/>
    </source>
</evidence>
<comment type="cofactor">
    <cofactor evidence="7">
        <name>Mg(2+)</name>
        <dbReference type="ChEBI" id="CHEBI:18420"/>
    </cofactor>
    <text evidence="7">Binds 1 Mg(2+) ion per subunit.</text>
</comment>
<dbReference type="GO" id="GO:0036220">
    <property type="term" value="F:ITP diphosphatase activity"/>
    <property type="evidence" value="ECO:0007669"/>
    <property type="project" value="UniProtKB-EC"/>
</dbReference>
<dbReference type="PANTHER" id="PTHR11067:SF9">
    <property type="entry name" value="INOSINE TRIPHOSPHATE PYROPHOSPHATASE"/>
    <property type="match status" value="1"/>
</dbReference>
<evidence type="ECO:0000313" key="9">
    <source>
        <dbReference type="EMBL" id="MFC7061605.1"/>
    </source>
</evidence>
<proteinExistence type="inferred from homology"/>
<dbReference type="Proteomes" id="UP001596410">
    <property type="component" value="Unassembled WGS sequence"/>
</dbReference>
<sequence>MKQLVVATKNAGKVEEFREMLSKYGIQVKSLLDFDEPVENIVEDGETFEDNATIKAEAVSKKFQVPVVADDSGLEIDALQGAPGIYSARYAGEEKNDQKNLEKVLRELKEVSTGKRTARFVCAIAVARPGHATFVKRGTCEGTISEQPSGEEGFGYDPIFIPQHSDRTMAEHTSVEKNSISHRNHAILKIEQWIQDFS</sequence>
<feature type="binding site" evidence="7">
    <location>
        <position position="72"/>
    </location>
    <ligand>
        <name>substrate</name>
    </ligand>
</feature>
<dbReference type="InterPro" id="IPR020922">
    <property type="entry name" value="dITP/XTP_pyrophosphatase"/>
</dbReference>
<accession>A0ABW2EGZ2</accession>
<evidence type="ECO:0000256" key="6">
    <source>
        <dbReference type="ARBA" id="ARBA00023080"/>
    </source>
</evidence>
<name>A0ABW2EGZ2_9BACI</name>
<dbReference type="InterPro" id="IPR029001">
    <property type="entry name" value="ITPase-like_fam"/>
</dbReference>
<feature type="binding site" evidence="7">
    <location>
        <begin position="182"/>
        <end position="183"/>
    </location>
    <ligand>
        <name>substrate</name>
    </ligand>
</feature>
<keyword evidence="5 7" id="KW-0460">Magnesium</keyword>
<comment type="catalytic activity">
    <reaction evidence="7">
        <text>ITP + H2O = IMP + diphosphate + H(+)</text>
        <dbReference type="Rhea" id="RHEA:29399"/>
        <dbReference type="ChEBI" id="CHEBI:15377"/>
        <dbReference type="ChEBI" id="CHEBI:15378"/>
        <dbReference type="ChEBI" id="CHEBI:33019"/>
        <dbReference type="ChEBI" id="CHEBI:58053"/>
        <dbReference type="ChEBI" id="CHEBI:61402"/>
        <dbReference type="EC" id="3.6.1.66"/>
    </reaction>
</comment>
<dbReference type="RefSeq" id="WP_204707262.1">
    <property type="nucleotide sequence ID" value="NZ_JBHSZV010000014.1"/>
</dbReference>
<dbReference type="Gene3D" id="3.90.950.10">
    <property type="match status" value="1"/>
</dbReference>
<feature type="binding site" evidence="7">
    <location>
        <position position="71"/>
    </location>
    <ligand>
        <name>Mg(2+)</name>
        <dbReference type="ChEBI" id="CHEBI:18420"/>
    </ligand>
</feature>
<keyword evidence="2 7" id="KW-0479">Metal-binding</keyword>
<evidence type="ECO:0000256" key="2">
    <source>
        <dbReference type="ARBA" id="ARBA00022723"/>
    </source>
</evidence>
<dbReference type="InterPro" id="IPR002637">
    <property type="entry name" value="RdgB/HAM1"/>
</dbReference>